<dbReference type="Proteomes" id="UP001500635">
    <property type="component" value="Unassembled WGS sequence"/>
</dbReference>
<dbReference type="SUPFAM" id="SSF52833">
    <property type="entry name" value="Thioredoxin-like"/>
    <property type="match status" value="1"/>
</dbReference>
<dbReference type="InterPro" id="IPR036249">
    <property type="entry name" value="Thioredoxin-like_sf"/>
</dbReference>
<evidence type="ECO:0000313" key="1">
    <source>
        <dbReference type="EMBL" id="GAA4406165.1"/>
    </source>
</evidence>
<name>A0ABP8KGD6_9ACTN</name>
<dbReference type="RefSeq" id="WP_345001350.1">
    <property type="nucleotide sequence ID" value="NZ_BAABFR010000151.1"/>
</dbReference>
<keyword evidence="2" id="KW-1185">Reference proteome</keyword>
<protein>
    <submittedName>
        <fullName evidence="1">DsbA family protein</fullName>
    </submittedName>
</protein>
<proteinExistence type="predicted"/>
<gene>
    <name evidence="1" type="ORF">GCM10023147_49630</name>
</gene>
<comment type="caution">
    <text evidence="1">The sequence shown here is derived from an EMBL/GenBank/DDBJ whole genome shotgun (WGS) entry which is preliminary data.</text>
</comment>
<accession>A0ABP8KGD6</accession>
<evidence type="ECO:0000313" key="2">
    <source>
        <dbReference type="Proteomes" id="UP001500635"/>
    </source>
</evidence>
<dbReference type="EMBL" id="BAABFR010000151">
    <property type="protein sequence ID" value="GAA4406165.1"/>
    <property type="molecule type" value="Genomic_DNA"/>
</dbReference>
<dbReference type="InterPro" id="IPR053977">
    <property type="entry name" value="Rv2466c-like"/>
</dbReference>
<organism evidence="1 2">
    <name type="scientific">Tsukamurella soli</name>
    <dbReference type="NCBI Taxonomy" id="644556"/>
    <lineage>
        <taxon>Bacteria</taxon>
        <taxon>Bacillati</taxon>
        <taxon>Actinomycetota</taxon>
        <taxon>Actinomycetes</taxon>
        <taxon>Mycobacteriales</taxon>
        <taxon>Tsukamurellaceae</taxon>
        <taxon>Tsukamurella</taxon>
    </lineage>
</organism>
<sequence>MSDSTAPAKDRADFWFDPLCPWCWITSRWILEVEKVRDIEASFHVMSLAVLNEGRDLPEQYAELMKSAWGPVRVLIAAAQAKGDEILLPLYTAMGTRIHNEGNKDLPDVIAASLAEVGLDPALAEAADSTEYDEALRLSHHAGMDKVGPDVGTPTIHVNGIAFFGPVLSRIPRGEDAGKVWDGTVALASYPHFFELKRTRTENPEFD</sequence>
<reference evidence="2" key="1">
    <citation type="journal article" date="2019" name="Int. J. Syst. Evol. Microbiol.">
        <title>The Global Catalogue of Microorganisms (GCM) 10K type strain sequencing project: providing services to taxonomists for standard genome sequencing and annotation.</title>
        <authorList>
            <consortium name="The Broad Institute Genomics Platform"/>
            <consortium name="The Broad Institute Genome Sequencing Center for Infectious Disease"/>
            <person name="Wu L."/>
            <person name="Ma J."/>
        </authorList>
    </citation>
    <scope>NUCLEOTIDE SEQUENCE [LARGE SCALE GENOMIC DNA]</scope>
    <source>
        <strain evidence="2">JCM 17688</strain>
    </source>
</reference>
<dbReference type="Pfam" id="PF22234">
    <property type="entry name" value="Rv2466c-like"/>
    <property type="match status" value="1"/>
</dbReference>
<dbReference type="Gene3D" id="3.40.30.10">
    <property type="entry name" value="Glutaredoxin"/>
    <property type="match status" value="1"/>
</dbReference>